<dbReference type="AlphaFoldDB" id="A0A1G8JFX1"/>
<protein>
    <submittedName>
        <fullName evidence="1">Uncharacterized protein</fullName>
    </submittedName>
</protein>
<evidence type="ECO:0000313" key="2">
    <source>
        <dbReference type="Proteomes" id="UP000199017"/>
    </source>
</evidence>
<dbReference type="Proteomes" id="UP000199017">
    <property type="component" value="Unassembled WGS sequence"/>
</dbReference>
<keyword evidence="2" id="KW-1185">Reference proteome</keyword>
<name>A0A1G8JFX1_9BACI</name>
<dbReference type="EMBL" id="FNDU01000006">
    <property type="protein sequence ID" value="SDI29550.1"/>
    <property type="molecule type" value="Genomic_DNA"/>
</dbReference>
<dbReference type="RefSeq" id="WP_091585122.1">
    <property type="nucleotide sequence ID" value="NZ_FNDU01000006.1"/>
</dbReference>
<accession>A0A1G8JFX1</accession>
<gene>
    <name evidence="1" type="ORF">SAMN05216352_106165</name>
</gene>
<dbReference type="OrthoDB" id="2969131at2"/>
<reference evidence="1 2" key="1">
    <citation type="submission" date="2016-10" db="EMBL/GenBank/DDBJ databases">
        <authorList>
            <person name="de Groot N.N."/>
        </authorList>
    </citation>
    <scope>NUCLEOTIDE SEQUENCE [LARGE SCALE GENOMIC DNA]</scope>
    <source>
        <strain evidence="2">P4B,CCM 7963,CECT 7998,DSM 25260,IBRC-M 10614,KCTC 13821</strain>
    </source>
</reference>
<organism evidence="1 2">
    <name type="scientific">Alteribacillus bidgolensis</name>
    <dbReference type="NCBI Taxonomy" id="930129"/>
    <lineage>
        <taxon>Bacteria</taxon>
        <taxon>Bacillati</taxon>
        <taxon>Bacillota</taxon>
        <taxon>Bacilli</taxon>
        <taxon>Bacillales</taxon>
        <taxon>Bacillaceae</taxon>
        <taxon>Alteribacillus</taxon>
    </lineage>
</organism>
<proteinExistence type="predicted"/>
<sequence length="83" mass="9609">MSDANVKKGLESLPAVEREVYCFMEKEYELLEQAGEKYDEAKNDTYVEKKASKAFDISEEEAGIIYARAESQLRRHHLYQASE</sequence>
<evidence type="ECO:0000313" key="1">
    <source>
        <dbReference type="EMBL" id="SDI29550.1"/>
    </source>
</evidence>
<dbReference type="STRING" id="930129.SAMN05216352_106165"/>